<gene>
    <name evidence="1" type="ORF">U9M48_030436</name>
</gene>
<accession>A0AAQ3U4V7</accession>
<protein>
    <submittedName>
        <fullName evidence="1">Uncharacterized protein</fullName>
    </submittedName>
</protein>
<keyword evidence="2" id="KW-1185">Reference proteome</keyword>
<dbReference type="PANTHER" id="PTHR35317">
    <property type="entry name" value="OS04G0629600 PROTEIN"/>
    <property type="match status" value="1"/>
</dbReference>
<dbReference type="PANTHER" id="PTHR35317:SF35">
    <property type="entry name" value="DUF4219 DOMAIN-CONTAINING PROTEIN"/>
    <property type="match status" value="1"/>
</dbReference>
<proteinExistence type="predicted"/>
<reference evidence="1 2" key="1">
    <citation type="submission" date="2024-02" db="EMBL/GenBank/DDBJ databases">
        <title>High-quality chromosome-scale genome assembly of Pensacola bahiagrass (Paspalum notatum Flugge var. saurae).</title>
        <authorList>
            <person name="Vega J.M."/>
            <person name="Podio M."/>
            <person name="Orjuela J."/>
            <person name="Siena L.A."/>
            <person name="Pessino S.C."/>
            <person name="Combes M.C."/>
            <person name="Mariac C."/>
            <person name="Albertini E."/>
            <person name="Pupilli F."/>
            <person name="Ortiz J.P.A."/>
            <person name="Leblanc O."/>
        </authorList>
    </citation>
    <scope>NUCLEOTIDE SEQUENCE [LARGE SCALE GENOMIC DNA]</scope>
    <source>
        <strain evidence="1">R1</strain>
        <tissue evidence="1">Leaf</tissue>
    </source>
</reference>
<dbReference type="Proteomes" id="UP001341281">
    <property type="component" value="Chromosome 07"/>
</dbReference>
<organism evidence="1 2">
    <name type="scientific">Paspalum notatum var. saurae</name>
    <dbReference type="NCBI Taxonomy" id="547442"/>
    <lineage>
        <taxon>Eukaryota</taxon>
        <taxon>Viridiplantae</taxon>
        <taxon>Streptophyta</taxon>
        <taxon>Embryophyta</taxon>
        <taxon>Tracheophyta</taxon>
        <taxon>Spermatophyta</taxon>
        <taxon>Magnoliopsida</taxon>
        <taxon>Liliopsida</taxon>
        <taxon>Poales</taxon>
        <taxon>Poaceae</taxon>
        <taxon>PACMAD clade</taxon>
        <taxon>Panicoideae</taxon>
        <taxon>Andropogonodae</taxon>
        <taxon>Paspaleae</taxon>
        <taxon>Paspalinae</taxon>
        <taxon>Paspalum</taxon>
    </lineage>
</organism>
<dbReference type="AlphaFoldDB" id="A0AAQ3U4V7"/>
<evidence type="ECO:0000313" key="2">
    <source>
        <dbReference type="Proteomes" id="UP001341281"/>
    </source>
</evidence>
<dbReference type="Pfam" id="PF14223">
    <property type="entry name" value="Retrotran_gag_2"/>
    <property type="match status" value="1"/>
</dbReference>
<sequence length="102" mass="11554">MWKEFENFRFRDGECVDDAAVRINGLVASLREMGETLEDHRVVKKLLRVVPKKFKQVAVAIEMLTDLKTATVEEFVGRLCVAEDADKEDAQEVAEGVGRLML</sequence>
<dbReference type="EMBL" id="CP144751">
    <property type="protein sequence ID" value="WVZ83270.1"/>
    <property type="molecule type" value="Genomic_DNA"/>
</dbReference>
<evidence type="ECO:0000313" key="1">
    <source>
        <dbReference type="EMBL" id="WVZ83270.1"/>
    </source>
</evidence>
<name>A0AAQ3U4V7_PASNO</name>